<evidence type="ECO:0000313" key="5">
    <source>
        <dbReference type="EMBL" id="QEG43073.1"/>
    </source>
</evidence>
<dbReference type="PANTHER" id="PTHR35889">
    <property type="entry name" value="CYCLOINULO-OLIGOSACCHARIDE FRUCTANOTRANSFERASE-RELATED"/>
    <property type="match status" value="1"/>
</dbReference>
<dbReference type="InterPro" id="IPR011429">
    <property type="entry name" value="Cyt_c_Planctomycete-type"/>
</dbReference>
<evidence type="ECO:0000313" key="6">
    <source>
        <dbReference type="Proteomes" id="UP000325286"/>
    </source>
</evidence>
<feature type="domain" description="DUF1553" evidence="3">
    <location>
        <begin position="789"/>
        <end position="1040"/>
    </location>
</feature>
<accession>A0A5B9R8S4</accession>
<protein>
    <submittedName>
        <fullName evidence="5">Planctomycete cytochrome C</fullName>
    </submittedName>
</protein>
<name>A0A5B9R8S4_9BACT</name>
<dbReference type="SUPFAM" id="SSF46626">
    <property type="entry name" value="Cytochrome c"/>
    <property type="match status" value="1"/>
</dbReference>
<dbReference type="Pfam" id="PF07583">
    <property type="entry name" value="PSCyt2"/>
    <property type="match status" value="1"/>
</dbReference>
<dbReference type="EMBL" id="CP042914">
    <property type="protein sequence ID" value="QEG43073.1"/>
    <property type="molecule type" value="Genomic_DNA"/>
</dbReference>
<dbReference type="KEGG" id="rul:UC8_51170"/>
<gene>
    <name evidence="5" type="ORF">UC8_51170</name>
</gene>
<evidence type="ECO:0000259" key="3">
    <source>
        <dbReference type="Pfam" id="PF07587"/>
    </source>
</evidence>
<feature type="domain" description="Cytochrome C Planctomycete-type" evidence="4">
    <location>
        <begin position="92"/>
        <end position="150"/>
    </location>
</feature>
<dbReference type="InterPro" id="IPR011444">
    <property type="entry name" value="DUF1549"/>
</dbReference>
<keyword evidence="6" id="KW-1185">Reference proteome</keyword>
<evidence type="ECO:0000256" key="1">
    <source>
        <dbReference type="SAM" id="Coils"/>
    </source>
</evidence>
<organism evidence="5 6">
    <name type="scientific">Roseimaritima ulvae</name>
    <dbReference type="NCBI Taxonomy" id="980254"/>
    <lineage>
        <taxon>Bacteria</taxon>
        <taxon>Pseudomonadati</taxon>
        <taxon>Planctomycetota</taxon>
        <taxon>Planctomycetia</taxon>
        <taxon>Pirellulales</taxon>
        <taxon>Pirellulaceae</taxon>
        <taxon>Roseimaritima</taxon>
    </lineage>
</organism>
<evidence type="ECO:0000259" key="2">
    <source>
        <dbReference type="Pfam" id="PF07583"/>
    </source>
</evidence>
<dbReference type="AlphaFoldDB" id="A0A5B9R8S4"/>
<dbReference type="InterPro" id="IPR022655">
    <property type="entry name" value="DUF1553"/>
</dbReference>
<dbReference type="GO" id="GO:0020037">
    <property type="term" value="F:heme binding"/>
    <property type="evidence" value="ECO:0007669"/>
    <property type="project" value="InterPro"/>
</dbReference>
<dbReference type="GO" id="GO:0009055">
    <property type="term" value="F:electron transfer activity"/>
    <property type="evidence" value="ECO:0007669"/>
    <property type="project" value="InterPro"/>
</dbReference>
<proteinExistence type="predicted"/>
<reference evidence="5 6" key="1">
    <citation type="submission" date="2019-08" db="EMBL/GenBank/DDBJ databases">
        <title>Deep-cultivation of Planctomycetes and their phenomic and genomic characterization uncovers novel biology.</title>
        <authorList>
            <person name="Wiegand S."/>
            <person name="Jogler M."/>
            <person name="Boedeker C."/>
            <person name="Pinto D."/>
            <person name="Vollmers J."/>
            <person name="Rivas-Marin E."/>
            <person name="Kohn T."/>
            <person name="Peeters S.H."/>
            <person name="Heuer A."/>
            <person name="Rast P."/>
            <person name="Oberbeckmann S."/>
            <person name="Bunk B."/>
            <person name="Jeske O."/>
            <person name="Meyerdierks A."/>
            <person name="Storesund J.E."/>
            <person name="Kallscheuer N."/>
            <person name="Luecker S."/>
            <person name="Lage O.M."/>
            <person name="Pohl T."/>
            <person name="Merkel B.J."/>
            <person name="Hornburger P."/>
            <person name="Mueller R.-W."/>
            <person name="Bruemmer F."/>
            <person name="Labrenz M."/>
            <person name="Spormann A.M."/>
            <person name="Op den Camp H."/>
            <person name="Overmann J."/>
            <person name="Amann R."/>
            <person name="Jetten M.S.M."/>
            <person name="Mascher T."/>
            <person name="Medema M.H."/>
            <person name="Devos D.P."/>
            <person name="Kaster A.-K."/>
            <person name="Ovreas L."/>
            <person name="Rohde M."/>
            <person name="Galperin M.Y."/>
            <person name="Jogler C."/>
        </authorList>
    </citation>
    <scope>NUCLEOTIDE SEQUENCE [LARGE SCALE GENOMIC DNA]</scope>
    <source>
        <strain evidence="5 6">UC8</strain>
    </source>
</reference>
<dbReference type="Pfam" id="PF07635">
    <property type="entry name" value="PSCyt1"/>
    <property type="match status" value="1"/>
</dbReference>
<dbReference type="PANTHER" id="PTHR35889:SF3">
    <property type="entry name" value="F-BOX DOMAIN-CONTAINING PROTEIN"/>
    <property type="match status" value="1"/>
</dbReference>
<evidence type="ECO:0000259" key="4">
    <source>
        <dbReference type="Pfam" id="PF07635"/>
    </source>
</evidence>
<dbReference type="InterPro" id="IPR036909">
    <property type="entry name" value="Cyt_c-like_dom_sf"/>
</dbReference>
<sequence length="1079" mass="118651">MQLPADFKEFIELMISANVRFVMTGVLRSRKFSAVSQTNRDHCKYDSVNLRVLIGLFLSCFGTFATPQVLLADPVDEDFFETRIRPVLVAHCQECHGAKKQESGLRLDSREGWLSGGDSGAAIVPGEPDNSLVIQAVRHSDTNLEMPPDEPLTDTQIADLEAWVAGGAPDPRQPPATDAASQRMDLEAAQHFWAFQPVRSPPLPVLAAEDATAHPIDAFIARQRREHGVTAIAAADKRTLIRRATFDLTGLPPTPTQIADFLADDSPDAFSSLIDRLLNSPAYGQRWGRHWLDVARYADTAGDGADYPVREAGKYRDWVVDAFNADMPYDEFIREQIAGDILAQQGPPEKYASRVIATGFLAIGKRYGYKPSPAFQHLDFADAIDSIGRSLMGLSLGCARCHDHKFDPVSAADYYALYGILQSTEWAFPGGESQKRPSSFPPLVPPKEAALLKQQRASELAHLDAELVELKRQQAQLDHSWHAGGVDLALEQQANGKPPGKPWFAAGPNQVLADAQSPLTHVHPAGTRGVRLGSGKPGDGLRYVFEHSLPTPTDQSIHFTVDFRTLPEEAKPPATADGSRGGYRFFLSRGVAASIAVECSVTPTEFAIRNGNDWEVVRKLQPGQWYTLQLNLDPKARRYSGFVGTTEDLTHFDDKQLNPNWDGTIDTFICDGHGHVPGRTPARDVDNIGLQTSPFAAPGSEPVRTAAAVPGEAEKLAAVQQTIKTLTSKRQTLATTPPYEVAYGVSDGTPVDAPIQLRGEPTRPGKVVPRRFLEVLGGDAVPTATAGSGRLQLADWLSRRSNPLTARVFVNRVWQWHFGQGLVTTPSDFGARGAAPSHPELLDWLAAEFMDSGWSIKHLHRLMMTSQVYQLASDDDSDNLAIDPLNRWRWRYDRQPLDAESIRDALLSISGNLDHTVPDGHPFPPVNTWSFTIHRPFHAVYPSNHRSLYLMTQRNRRHPFLALFDGADPNQSVALRQPTTTPTQALFLMNSEFVHAQSQGFAARLLAAADTAPERVRLAYESTTGRVPTAQQTADALAFLDAYQQQLDQQQVADRPASLAAWAAYARVLMSSNAFLYVD</sequence>
<dbReference type="Pfam" id="PF07587">
    <property type="entry name" value="PSD1"/>
    <property type="match status" value="1"/>
</dbReference>
<dbReference type="Proteomes" id="UP000325286">
    <property type="component" value="Chromosome"/>
</dbReference>
<feature type="coiled-coil region" evidence="1">
    <location>
        <begin position="453"/>
        <end position="480"/>
    </location>
</feature>
<keyword evidence="1" id="KW-0175">Coiled coil</keyword>
<feature type="domain" description="DUF1549" evidence="2">
    <location>
        <begin position="215"/>
        <end position="425"/>
    </location>
</feature>